<dbReference type="STRING" id="1121331.SAMN02745248_02384"/>
<name>A0A1M6RVD3_9CLOT</name>
<reference evidence="1 2" key="1">
    <citation type="submission" date="2016-11" db="EMBL/GenBank/DDBJ databases">
        <authorList>
            <person name="Jaros S."/>
            <person name="Januszkiewicz K."/>
            <person name="Wedrychowicz H."/>
        </authorList>
    </citation>
    <scope>NUCLEOTIDE SEQUENCE [LARGE SCALE GENOMIC DNA]</scope>
    <source>
        <strain evidence="1 2">DSM 3090</strain>
    </source>
</reference>
<dbReference type="EMBL" id="FRAD01000024">
    <property type="protein sequence ID" value="SHK36461.1"/>
    <property type="molecule type" value="Genomic_DNA"/>
</dbReference>
<dbReference type="Proteomes" id="UP000183952">
    <property type="component" value="Unassembled WGS sequence"/>
</dbReference>
<evidence type="ECO:0000313" key="1">
    <source>
        <dbReference type="EMBL" id="SHK36461.1"/>
    </source>
</evidence>
<accession>A0A1M6RVD3</accession>
<protein>
    <submittedName>
        <fullName evidence="1">Uncharacterized protein</fullName>
    </submittedName>
</protein>
<sequence length="346" mass="40418">MNKIDTTDTDYDGLYDVYETAGMKIANGNVIYTDPLNKDSDGDGLTDGEEMVARFDLNNSPIFKEIIINLGIDGIIKNNYFDYKSDPSKEDTDTDGYLDAKDPRPCLCDVFYYNIENKDFLPIVDEKQCLHYGGNQGWFSEEKWLSQEYVLNNAGCGTIAVSNLLLYCERKKENNNSEIEKEYYMDYVKEIDMLYTQTKRWGTLGNELSKVINVYLKDMNYQASWEYFLNDGEMLYKIMEMLKKDIPVIFSVGPNTPNIFGKYKINLYKQNKEYGSDDLYEYNHNYNTNSHYMTITGVIVDNLASKHNVMLCVSSWGEKYYVDYWEYRDYILNHGDRVTSSMIYIR</sequence>
<evidence type="ECO:0000313" key="2">
    <source>
        <dbReference type="Proteomes" id="UP000183952"/>
    </source>
</evidence>
<keyword evidence="2" id="KW-1185">Reference proteome</keyword>
<dbReference type="AlphaFoldDB" id="A0A1M6RVD3"/>
<organism evidence="1 2">
    <name type="scientific">Hathewaya proteolytica DSM 3090</name>
    <dbReference type="NCBI Taxonomy" id="1121331"/>
    <lineage>
        <taxon>Bacteria</taxon>
        <taxon>Bacillati</taxon>
        <taxon>Bacillota</taxon>
        <taxon>Clostridia</taxon>
        <taxon>Eubacteriales</taxon>
        <taxon>Clostridiaceae</taxon>
        <taxon>Hathewaya</taxon>
    </lineage>
</organism>
<dbReference type="RefSeq" id="WP_072904298.1">
    <property type="nucleotide sequence ID" value="NZ_FRAD01000024.1"/>
</dbReference>
<gene>
    <name evidence="1" type="ORF">SAMN02745248_02384</name>
</gene>
<proteinExistence type="predicted"/>
<dbReference type="OrthoDB" id="370604at2"/>